<dbReference type="Proteomes" id="UP001157946">
    <property type="component" value="Unassembled WGS sequence"/>
</dbReference>
<evidence type="ECO:0000256" key="3">
    <source>
        <dbReference type="PIRSR" id="PIRSR600183-50"/>
    </source>
</evidence>
<comment type="cofactor">
    <cofactor evidence="1 3">
        <name>pyridoxal 5'-phosphate</name>
        <dbReference type="ChEBI" id="CHEBI:597326"/>
    </cofactor>
</comment>
<dbReference type="EMBL" id="FXTU01000001">
    <property type="protein sequence ID" value="SMP02890.1"/>
    <property type="molecule type" value="Genomic_DNA"/>
</dbReference>
<feature type="modified residue" description="N6-(pyridoxal phosphate)lysine" evidence="3">
    <location>
        <position position="52"/>
    </location>
</feature>
<dbReference type="InterPro" id="IPR029066">
    <property type="entry name" value="PLP-binding_barrel"/>
</dbReference>
<reference evidence="7" key="1">
    <citation type="submission" date="2017-05" db="EMBL/GenBank/DDBJ databases">
        <authorList>
            <person name="Varghese N."/>
            <person name="Submissions S."/>
        </authorList>
    </citation>
    <scope>NUCLEOTIDE SEQUENCE</scope>
    <source>
        <strain evidence="7">DSM 45262</strain>
    </source>
</reference>
<evidence type="ECO:0000256" key="2">
    <source>
        <dbReference type="ARBA" id="ARBA00022898"/>
    </source>
</evidence>
<dbReference type="InterPro" id="IPR000183">
    <property type="entry name" value="Orn/DAP/Arg_de-COase"/>
</dbReference>
<dbReference type="SUPFAM" id="SSF50621">
    <property type="entry name" value="Alanine racemase C-terminal domain-like"/>
    <property type="match status" value="1"/>
</dbReference>
<dbReference type="PANTHER" id="PTHR43727">
    <property type="entry name" value="DIAMINOPIMELATE DECARBOXYLASE"/>
    <property type="match status" value="1"/>
</dbReference>
<dbReference type="PROSITE" id="PS00879">
    <property type="entry name" value="ODR_DC_2_2"/>
    <property type="match status" value="1"/>
</dbReference>
<comment type="caution">
    <text evidence="7">The sequence shown here is derived from an EMBL/GenBank/DDBJ whole genome shotgun (WGS) entry which is preliminary data.</text>
</comment>
<dbReference type="PANTHER" id="PTHR43727:SF2">
    <property type="entry name" value="GROUP IV DECARBOXYLASE"/>
    <property type="match status" value="1"/>
</dbReference>
<dbReference type="CDD" id="cd06843">
    <property type="entry name" value="PLPDE_III_PvsE_like"/>
    <property type="match status" value="1"/>
</dbReference>
<feature type="domain" description="Orn/DAP/Arg decarboxylase 2 C-terminal" evidence="5">
    <location>
        <begin position="26"/>
        <end position="374"/>
    </location>
</feature>
<name>A0AA46AD61_9BACL</name>
<protein>
    <submittedName>
        <fullName evidence="7">Diaminopimelate decarboxylase</fullName>
    </submittedName>
</protein>
<organism evidence="7 8">
    <name type="scientific">Laceyella tengchongensis</name>
    <dbReference type="NCBI Taxonomy" id="574699"/>
    <lineage>
        <taxon>Bacteria</taxon>
        <taxon>Bacillati</taxon>
        <taxon>Bacillota</taxon>
        <taxon>Bacilli</taxon>
        <taxon>Bacillales</taxon>
        <taxon>Thermoactinomycetaceae</taxon>
        <taxon>Laceyella</taxon>
    </lineage>
</organism>
<feature type="domain" description="Orn/DAP/Arg decarboxylase 2 N-terminal" evidence="6">
    <location>
        <begin position="28"/>
        <end position="276"/>
    </location>
</feature>
<dbReference type="GO" id="GO:0006596">
    <property type="term" value="P:polyamine biosynthetic process"/>
    <property type="evidence" value="ECO:0007669"/>
    <property type="project" value="InterPro"/>
</dbReference>
<proteinExistence type="inferred from homology"/>
<dbReference type="Pfam" id="PF02784">
    <property type="entry name" value="Orn_Arg_deC_N"/>
    <property type="match status" value="1"/>
</dbReference>
<keyword evidence="8" id="KW-1185">Reference proteome</keyword>
<evidence type="ECO:0000259" key="6">
    <source>
        <dbReference type="Pfam" id="PF02784"/>
    </source>
</evidence>
<dbReference type="Gene3D" id="2.40.37.10">
    <property type="entry name" value="Lyase, Ornithine Decarboxylase, Chain A, domain 1"/>
    <property type="match status" value="1"/>
</dbReference>
<dbReference type="InterPro" id="IPR009006">
    <property type="entry name" value="Ala_racemase/Decarboxylase_C"/>
</dbReference>
<comment type="similarity">
    <text evidence="4">Belongs to the Orn/Lys/Arg decarboxylase class-II family.</text>
</comment>
<dbReference type="AlphaFoldDB" id="A0AA46AD61"/>
<dbReference type="PRINTS" id="PR01182">
    <property type="entry name" value="ORNDCRBXLASE"/>
</dbReference>
<sequence length="415" mass="47178">MNNQMEAILTQLKETSGQPVCAYLYDLDHLRAHVSGVVSQLPERCEMYYAMKANSERPILEELAPLVRGFEVASAGEVKKARQVDGQIPIIFGGPGKTDTELVEAIRAGVKLIHVESMHELMRLEHLAGQLNAMVSILLRINLAGPFPDAATLHMAGRPTQFGINEREVPEIMKLLARCKHVRLEGFHFHSISNHLHESNHISLLRIYVQKAKQWADEYGLEITRLNVGGGIGVNYQTLEEQFDWSLFVSLLAEFVEREVPENWKLMFECGRFLTASCGYYVTEVLDLKENHGERYAVVRGGTHHFRLPSSWQHNHPFEIVPVEQWAYPFARKEWEAVDVTVVGQLCTPKDVMARKVPVSRIRIGDWIAFQYTGAYSWSISHHDFLSHPHPAHVWVRPSVNEWSVTGKVGEAWTS</sequence>
<dbReference type="GO" id="GO:0008836">
    <property type="term" value="F:diaminopimelate decarboxylase activity"/>
    <property type="evidence" value="ECO:0007669"/>
    <property type="project" value="TreeGrafter"/>
</dbReference>
<dbReference type="InterPro" id="IPR022657">
    <property type="entry name" value="De-COase2_CS"/>
</dbReference>
<evidence type="ECO:0000259" key="5">
    <source>
        <dbReference type="Pfam" id="PF00278"/>
    </source>
</evidence>
<evidence type="ECO:0000313" key="7">
    <source>
        <dbReference type="EMBL" id="SMP02890.1"/>
    </source>
</evidence>
<dbReference type="InterPro" id="IPR022644">
    <property type="entry name" value="De-COase2_N"/>
</dbReference>
<evidence type="ECO:0000313" key="8">
    <source>
        <dbReference type="Proteomes" id="UP001157946"/>
    </source>
</evidence>
<accession>A0AA46AD61</accession>
<dbReference type="PRINTS" id="PR01179">
    <property type="entry name" value="ODADCRBXLASE"/>
</dbReference>
<dbReference type="InterPro" id="IPR022643">
    <property type="entry name" value="De-COase2_C"/>
</dbReference>
<feature type="active site" description="Proton donor" evidence="3">
    <location>
        <position position="347"/>
    </location>
</feature>
<gene>
    <name evidence="7" type="ORF">SAMN06265361_101381</name>
</gene>
<dbReference type="Gene3D" id="3.20.20.10">
    <property type="entry name" value="Alanine racemase"/>
    <property type="match status" value="1"/>
</dbReference>
<keyword evidence="2 3" id="KW-0663">Pyridoxal phosphate</keyword>
<dbReference type="SUPFAM" id="SSF51419">
    <property type="entry name" value="PLP-binding barrel"/>
    <property type="match status" value="1"/>
</dbReference>
<dbReference type="Pfam" id="PF00278">
    <property type="entry name" value="Orn_DAP_Arg_deC"/>
    <property type="match status" value="1"/>
</dbReference>
<evidence type="ECO:0000256" key="1">
    <source>
        <dbReference type="ARBA" id="ARBA00001933"/>
    </source>
</evidence>
<dbReference type="GO" id="GO:0009089">
    <property type="term" value="P:lysine biosynthetic process via diaminopimelate"/>
    <property type="evidence" value="ECO:0007669"/>
    <property type="project" value="TreeGrafter"/>
</dbReference>
<evidence type="ECO:0000256" key="4">
    <source>
        <dbReference type="RuleBase" id="RU003737"/>
    </source>
</evidence>
<dbReference type="InterPro" id="IPR002433">
    <property type="entry name" value="Orn_de-COase"/>
</dbReference>